<protein>
    <submittedName>
        <fullName evidence="1">Uncharacterized protein</fullName>
    </submittedName>
</protein>
<organism evidence="1 2">
    <name type="scientific">Pterulicium gracile</name>
    <dbReference type="NCBI Taxonomy" id="1884261"/>
    <lineage>
        <taxon>Eukaryota</taxon>
        <taxon>Fungi</taxon>
        <taxon>Dikarya</taxon>
        <taxon>Basidiomycota</taxon>
        <taxon>Agaricomycotina</taxon>
        <taxon>Agaricomycetes</taxon>
        <taxon>Agaricomycetidae</taxon>
        <taxon>Agaricales</taxon>
        <taxon>Pleurotineae</taxon>
        <taxon>Pterulaceae</taxon>
        <taxon>Pterulicium</taxon>
    </lineage>
</organism>
<name>A0A5C3Q8H3_9AGAR</name>
<reference evidence="1 2" key="1">
    <citation type="journal article" date="2019" name="Nat. Ecol. Evol.">
        <title>Megaphylogeny resolves global patterns of mushroom evolution.</title>
        <authorList>
            <person name="Varga T."/>
            <person name="Krizsan K."/>
            <person name="Foldi C."/>
            <person name="Dima B."/>
            <person name="Sanchez-Garcia M."/>
            <person name="Sanchez-Ramirez S."/>
            <person name="Szollosi G.J."/>
            <person name="Szarkandi J.G."/>
            <person name="Papp V."/>
            <person name="Albert L."/>
            <person name="Andreopoulos W."/>
            <person name="Angelini C."/>
            <person name="Antonin V."/>
            <person name="Barry K.W."/>
            <person name="Bougher N.L."/>
            <person name="Buchanan P."/>
            <person name="Buyck B."/>
            <person name="Bense V."/>
            <person name="Catcheside P."/>
            <person name="Chovatia M."/>
            <person name="Cooper J."/>
            <person name="Damon W."/>
            <person name="Desjardin D."/>
            <person name="Finy P."/>
            <person name="Geml J."/>
            <person name="Haridas S."/>
            <person name="Hughes K."/>
            <person name="Justo A."/>
            <person name="Karasinski D."/>
            <person name="Kautmanova I."/>
            <person name="Kiss B."/>
            <person name="Kocsube S."/>
            <person name="Kotiranta H."/>
            <person name="LaButti K.M."/>
            <person name="Lechner B.E."/>
            <person name="Liimatainen K."/>
            <person name="Lipzen A."/>
            <person name="Lukacs Z."/>
            <person name="Mihaltcheva S."/>
            <person name="Morgado L.N."/>
            <person name="Niskanen T."/>
            <person name="Noordeloos M.E."/>
            <person name="Ohm R.A."/>
            <person name="Ortiz-Santana B."/>
            <person name="Ovrebo C."/>
            <person name="Racz N."/>
            <person name="Riley R."/>
            <person name="Savchenko A."/>
            <person name="Shiryaev A."/>
            <person name="Soop K."/>
            <person name="Spirin V."/>
            <person name="Szebenyi C."/>
            <person name="Tomsovsky M."/>
            <person name="Tulloss R.E."/>
            <person name="Uehling J."/>
            <person name="Grigoriev I.V."/>
            <person name="Vagvolgyi C."/>
            <person name="Papp T."/>
            <person name="Martin F.M."/>
            <person name="Miettinen O."/>
            <person name="Hibbett D.S."/>
            <person name="Nagy L.G."/>
        </authorList>
    </citation>
    <scope>NUCLEOTIDE SEQUENCE [LARGE SCALE GENOMIC DNA]</scope>
    <source>
        <strain evidence="1 2">CBS 309.79</strain>
    </source>
</reference>
<proteinExistence type="predicted"/>
<dbReference type="Proteomes" id="UP000305067">
    <property type="component" value="Unassembled WGS sequence"/>
</dbReference>
<dbReference type="EMBL" id="ML178856">
    <property type="protein sequence ID" value="TFK96670.1"/>
    <property type="molecule type" value="Genomic_DNA"/>
</dbReference>
<keyword evidence="2" id="KW-1185">Reference proteome</keyword>
<evidence type="ECO:0000313" key="1">
    <source>
        <dbReference type="EMBL" id="TFK96670.1"/>
    </source>
</evidence>
<dbReference type="Gene3D" id="2.60.120.260">
    <property type="entry name" value="Galactose-binding domain-like"/>
    <property type="match status" value="1"/>
</dbReference>
<gene>
    <name evidence="1" type="ORF">BDV98DRAFT_575670</name>
</gene>
<accession>A0A5C3Q8H3</accession>
<dbReference type="AlphaFoldDB" id="A0A5C3Q8H3"/>
<sequence length="134" mass="14755">MDCPLNVPCMQTRKNGATVDFTFFGDSITIFGHNPFSTDPNFFSSTITVTTSFDQPTTYDLPNSLAKSYVVYEASNLGESQAPHTISIKVDKFVGREDQKFQISGYVYSAPFATLGEAEDKLKAWVSSQVKGSE</sequence>
<evidence type="ECO:0000313" key="2">
    <source>
        <dbReference type="Proteomes" id="UP000305067"/>
    </source>
</evidence>